<dbReference type="RefSeq" id="WP_346759047.1">
    <property type="nucleotide sequence ID" value="NZ_JAUJEB010000003.1"/>
</dbReference>
<dbReference type="InterPro" id="IPR033985">
    <property type="entry name" value="SusD-like_N"/>
</dbReference>
<evidence type="ECO:0000313" key="8">
    <source>
        <dbReference type="EMBL" id="MDN5213710.1"/>
    </source>
</evidence>
<keyword evidence="5" id="KW-0998">Cell outer membrane</keyword>
<gene>
    <name evidence="8" type="ORF">QQ020_16680</name>
</gene>
<dbReference type="Pfam" id="PF07980">
    <property type="entry name" value="SusD_RagB"/>
    <property type="match status" value="1"/>
</dbReference>
<dbReference type="Proteomes" id="UP001172083">
    <property type="component" value="Unassembled WGS sequence"/>
</dbReference>
<comment type="subcellular location">
    <subcellularLocation>
        <location evidence="1">Cell outer membrane</location>
    </subcellularLocation>
</comment>
<comment type="caution">
    <text evidence="8">The sequence shown here is derived from an EMBL/GenBank/DDBJ whole genome shotgun (WGS) entry which is preliminary data.</text>
</comment>
<feature type="domain" description="SusD-like N-terminal" evidence="7">
    <location>
        <begin position="95"/>
        <end position="227"/>
    </location>
</feature>
<keyword evidence="4" id="KW-0472">Membrane</keyword>
<evidence type="ECO:0000259" key="6">
    <source>
        <dbReference type="Pfam" id="PF07980"/>
    </source>
</evidence>
<evidence type="ECO:0000256" key="4">
    <source>
        <dbReference type="ARBA" id="ARBA00023136"/>
    </source>
</evidence>
<feature type="domain" description="RagB/SusD" evidence="6">
    <location>
        <begin position="344"/>
        <end position="528"/>
    </location>
</feature>
<organism evidence="8 9">
    <name type="scientific">Agaribacillus aureus</name>
    <dbReference type="NCBI Taxonomy" id="3051825"/>
    <lineage>
        <taxon>Bacteria</taxon>
        <taxon>Pseudomonadati</taxon>
        <taxon>Bacteroidota</taxon>
        <taxon>Cytophagia</taxon>
        <taxon>Cytophagales</taxon>
        <taxon>Splendidivirgaceae</taxon>
        <taxon>Agaribacillus</taxon>
    </lineage>
</organism>
<keyword evidence="3" id="KW-0732">Signal</keyword>
<comment type="similarity">
    <text evidence="2">Belongs to the SusD family.</text>
</comment>
<dbReference type="Pfam" id="PF14322">
    <property type="entry name" value="SusD-like_3"/>
    <property type="match status" value="1"/>
</dbReference>
<keyword evidence="9" id="KW-1185">Reference proteome</keyword>
<dbReference type="InterPro" id="IPR012944">
    <property type="entry name" value="SusD_RagB_dom"/>
</dbReference>
<dbReference type="Gene3D" id="1.25.40.390">
    <property type="match status" value="1"/>
</dbReference>
<dbReference type="InterPro" id="IPR011990">
    <property type="entry name" value="TPR-like_helical_dom_sf"/>
</dbReference>
<dbReference type="EMBL" id="JAUJEB010000003">
    <property type="protein sequence ID" value="MDN5213710.1"/>
    <property type="molecule type" value="Genomic_DNA"/>
</dbReference>
<evidence type="ECO:0000313" key="9">
    <source>
        <dbReference type="Proteomes" id="UP001172083"/>
    </source>
</evidence>
<evidence type="ECO:0000256" key="2">
    <source>
        <dbReference type="ARBA" id="ARBA00006275"/>
    </source>
</evidence>
<evidence type="ECO:0000256" key="1">
    <source>
        <dbReference type="ARBA" id="ARBA00004442"/>
    </source>
</evidence>
<evidence type="ECO:0000256" key="5">
    <source>
        <dbReference type="ARBA" id="ARBA00023237"/>
    </source>
</evidence>
<dbReference type="PROSITE" id="PS51257">
    <property type="entry name" value="PROKAR_LIPOPROTEIN"/>
    <property type="match status" value="1"/>
</dbReference>
<dbReference type="SUPFAM" id="SSF48452">
    <property type="entry name" value="TPR-like"/>
    <property type="match status" value="1"/>
</dbReference>
<reference evidence="8" key="1">
    <citation type="submission" date="2023-06" db="EMBL/GenBank/DDBJ databases">
        <title>Genomic of Agaribacillus aureum.</title>
        <authorList>
            <person name="Wang G."/>
        </authorList>
    </citation>
    <scope>NUCLEOTIDE SEQUENCE</scope>
    <source>
        <strain evidence="8">BMA12</strain>
    </source>
</reference>
<proteinExistence type="inferred from homology"/>
<evidence type="ECO:0000259" key="7">
    <source>
        <dbReference type="Pfam" id="PF14322"/>
    </source>
</evidence>
<name>A0ABT8LA97_9BACT</name>
<evidence type="ECO:0000256" key="3">
    <source>
        <dbReference type="ARBA" id="ARBA00022729"/>
    </source>
</evidence>
<protein>
    <submittedName>
        <fullName evidence="8">RagB/SusD family nutrient uptake outer membrane protein</fullName>
    </submittedName>
</protein>
<sequence length="529" mass="60105">MKNSIYKILLIGVFTFFFTGCNEYLEEELHSSFGNGNFPTESNVETLLNHTHGEIGKFIMLANWMFWATEFPTPSAQYRYRQNHERSNLSGWNWGTTRTDPAYFDLMEWMWDAIRPANEIIAKVPDIEMEDTKRQAEIIGEAKFIRAMCYFYAVRLWGGMPIIDIPQGLSDDLFPKRATIAETYDFIVKDLKDAAEVLPTRSEYIARGIPLGHITKGAAKGTLATAYITMAGEALGDDSHLAEAKTLLEEIINSGEYALVGVGTPDPYEVLWDWQNDNNEEFLYTIQKEGGAQNYRGIFGYFTPQHATSGIWTSGDGDKFAKGVGLDGIPPEFVEWYASHDSGPRFKWTIISEYVLQEDITGFNAGDTLRYNASPEAQGHIGKYRAKGAPLTDNFGNPGNFPVLRYADILLLHSEVSNELDAPDYTGVNATRERAGLPPLSGLSKDEFRDAVFLERDLELTYEQKMLFDMRRRGLEYTKSKLIGFYNPTQNNYPRSFDIQDIEPHRMLYPYPPRELQSNPNLEQNPGYQ</sequence>
<accession>A0ABT8LA97</accession>